<reference evidence="1 2" key="1">
    <citation type="journal article" date="2022" name="bioRxiv">
        <title>The genome of the oomycete Peronosclerospora sorghi, a cosmopolitan pathogen of maize and sorghum, is inflated with dispersed pseudogenes.</title>
        <authorList>
            <person name="Fletcher K."/>
            <person name="Martin F."/>
            <person name="Isakeit T."/>
            <person name="Cavanaugh K."/>
            <person name="Magill C."/>
            <person name="Michelmore R."/>
        </authorList>
    </citation>
    <scope>NUCLEOTIDE SEQUENCE [LARGE SCALE GENOMIC DNA]</scope>
    <source>
        <strain evidence="1">P6</strain>
    </source>
</reference>
<proteinExistence type="predicted"/>
<dbReference type="EMBL" id="CM047581">
    <property type="protein sequence ID" value="KAI9916648.1"/>
    <property type="molecule type" value="Genomic_DNA"/>
</dbReference>
<protein>
    <submittedName>
        <fullName evidence="1">Uncharacterized protein</fullName>
    </submittedName>
</protein>
<evidence type="ECO:0000313" key="2">
    <source>
        <dbReference type="Proteomes" id="UP001163321"/>
    </source>
</evidence>
<comment type="caution">
    <text evidence="1">The sequence shown here is derived from an EMBL/GenBank/DDBJ whole genome shotgun (WGS) entry which is preliminary data.</text>
</comment>
<sequence>MIGRKAPLAELARAAGLHTHAFESPSPLIIIYGGASTGKSVGVSQALKTHPSPHTFVDCTALYSAKEFYREALAQLHDVTLSETEEVSVSFLEKPSHAQVDEGRQQPQDEEMFSSLNFLSFFKALDGFMQQNARKGSKQTERVLYLALDHVDKLLDRGLAALITCACTMNDQIAYLNILNEFPPWEVCVLLITRGISMDFDRLVMPFFPVYIHFPPYKPGEIADILVEQLNMKEANDMFRMWLMHLYQLLPAAPDGDWLDFRAAVVHLLPEFRPFFFQPLQHAQSLKMMKNQIERKTKSIVQTFLQTRRKHLFGYHKMLGNGKGDPSELISCTNLSRNCLLLVLAGYLASFNPEGSDVHFLSSSGGQRRKKRVKKNPNTETTALSLSSTSTKKQSLTQLLIGPRIFTLQRLLAIYLNLHAEADATLNDQPCGSETREEVFTHLNVMMLILQLATLVRMQLFQRTTPLNVLDNIKFRCLADARFVHETARYLSFPLDAYLNRAT</sequence>
<keyword evidence="2" id="KW-1185">Reference proteome</keyword>
<dbReference type="Proteomes" id="UP001163321">
    <property type="component" value="Chromosome 2"/>
</dbReference>
<evidence type="ECO:0000313" key="1">
    <source>
        <dbReference type="EMBL" id="KAI9916648.1"/>
    </source>
</evidence>
<name>A0ACC0WEW6_9STRA</name>
<organism evidence="1 2">
    <name type="scientific">Peronosclerospora sorghi</name>
    <dbReference type="NCBI Taxonomy" id="230839"/>
    <lineage>
        <taxon>Eukaryota</taxon>
        <taxon>Sar</taxon>
        <taxon>Stramenopiles</taxon>
        <taxon>Oomycota</taxon>
        <taxon>Peronosporomycetes</taxon>
        <taxon>Peronosporales</taxon>
        <taxon>Peronosporaceae</taxon>
        <taxon>Peronosclerospora</taxon>
    </lineage>
</organism>
<accession>A0ACC0WEW6</accession>
<gene>
    <name evidence="1" type="ORF">PsorP6_016888</name>
</gene>